<keyword evidence="4" id="KW-0418">Kinase</keyword>
<proteinExistence type="predicted"/>
<dbReference type="PANTHER" id="PTHR30432:SF1">
    <property type="entry name" value="DNA-BINDING TRANSCRIPTIONAL DUAL REGULATOR MODE"/>
    <property type="match status" value="1"/>
</dbReference>
<dbReference type="Proteomes" id="UP000179627">
    <property type="component" value="Unassembled WGS sequence"/>
</dbReference>
<feature type="domain" description="Mop" evidence="3">
    <location>
        <begin position="2"/>
        <end position="68"/>
    </location>
</feature>
<dbReference type="PANTHER" id="PTHR30432">
    <property type="entry name" value="TRANSCRIPTIONAL REGULATOR MODE"/>
    <property type="match status" value="1"/>
</dbReference>
<dbReference type="NCBIfam" id="TIGR00638">
    <property type="entry name" value="Mop"/>
    <property type="match status" value="2"/>
</dbReference>
<dbReference type="GO" id="GO:0016301">
    <property type="term" value="F:kinase activity"/>
    <property type="evidence" value="ECO:0007669"/>
    <property type="project" value="UniProtKB-KW"/>
</dbReference>
<comment type="caution">
    <text evidence="4">The sequence shown here is derived from an EMBL/GenBank/DDBJ whole genome shotgun (WGS) entry which is preliminary data.</text>
</comment>
<dbReference type="Pfam" id="PF03459">
    <property type="entry name" value="TOBE"/>
    <property type="match status" value="2"/>
</dbReference>
<organism evidence="4 5">
    <name type="scientific">Parafrankia colletiae</name>
    <dbReference type="NCBI Taxonomy" id="573497"/>
    <lineage>
        <taxon>Bacteria</taxon>
        <taxon>Bacillati</taxon>
        <taxon>Actinomycetota</taxon>
        <taxon>Actinomycetes</taxon>
        <taxon>Frankiales</taxon>
        <taxon>Frankiaceae</taxon>
        <taxon>Parafrankia</taxon>
    </lineage>
</organism>
<dbReference type="GO" id="GO:0015689">
    <property type="term" value="P:molybdate ion transport"/>
    <property type="evidence" value="ECO:0007669"/>
    <property type="project" value="InterPro"/>
</dbReference>
<accession>A0A1S1QIK7</accession>
<dbReference type="RefSeq" id="WP_071086333.1">
    <property type="nucleotide sequence ID" value="NZ_MBLM01000127.1"/>
</dbReference>
<protein>
    <submittedName>
        <fullName evidence="4">Adenylate kinase</fullName>
    </submittedName>
</protein>
<evidence type="ECO:0000313" key="5">
    <source>
        <dbReference type="Proteomes" id="UP000179627"/>
    </source>
</evidence>
<dbReference type="InterPro" id="IPR051815">
    <property type="entry name" value="Molybdate_resp_trans_reg"/>
</dbReference>
<dbReference type="InterPro" id="IPR008995">
    <property type="entry name" value="Mo/tungstate-bd_C_term_dom"/>
</dbReference>
<name>A0A1S1QIK7_9ACTN</name>
<gene>
    <name evidence="4" type="ORF">CC117_21195</name>
</gene>
<evidence type="ECO:0000256" key="1">
    <source>
        <dbReference type="ARBA" id="ARBA00022505"/>
    </source>
</evidence>
<dbReference type="OrthoDB" id="122515at2"/>
<dbReference type="PROSITE" id="PS51866">
    <property type="entry name" value="MOP"/>
    <property type="match status" value="2"/>
</dbReference>
<evidence type="ECO:0000313" key="4">
    <source>
        <dbReference type="EMBL" id="OHV34613.1"/>
    </source>
</evidence>
<dbReference type="AlphaFoldDB" id="A0A1S1QIK7"/>
<dbReference type="EMBL" id="MBLM01000127">
    <property type="protein sequence ID" value="OHV34613.1"/>
    <property type="molecule type" value="Genomic_DNA"/>
</dbReference>
<sequence length="140" mass="13887">MNLSVRNQLTGTVSEITRGAVMSTVSITLAGGQELTAAVTLDAVEDLKLTVGGEVAVLIKSTEVSLATGSVAGLSIRNQLRGTVASVDTGGAMAVAHVELDNGGQLTAAITLDAVKDLGLVAGSQVTALVKSTEVALAAA</sequence>
<dbReference type="Gene3D" id="2.40.50.100">
    <property type="match status" value="2"/>
</dbReference>
<keyword evidence="1 2" id="KW-0500">Molybdenum</keyword>
<reference evidence="5" key="1">
    <citation type="submission" date="2016-07" db="EMBL/GenBank/DDBJ databases">
        <title>Sequence Frankia sp. strain CcI1.17.</title>
        <authorList>
            <person name="Ghodhbane-Gtari F."/>
            <person name="Swanson E."/>
            <person name="Gueddou A."/>
            <person name="Morris K."/>
            <person name="Hezbri K."/>
            <person name="Ktari A."/>
            <person name="Nouioui I."/>
            <person name="Abebe-Akele F."/>
            <person name="Simpson S."/>
            <person name="Thomas K."/>
            <person name="Gtari M."/>
            <person name="Tisa L.S."/>
            <person name="Hurst S."/>
        </authorList>
    </citation>
    <scope>NUCLEOTIDE SEQUENCE [LARGE SCALE GENOMIC DNA]</scope>
    <source>
        <strain evidence="5">Cc1.17</strain>
    </source>
</reference>
<evidence type="ECO:0000259" key="3">
    <source>
        <dbReference type="PROSITE" id="PS51866"/>
    </source>
</evidence>
<evidence type="ECO:0000256" key="2">
    <source>
        <dbReference type="PROSITE-ProRule" id="PRU01213"/>
    </source>
</evidence>
<keyword evidence="5" id="KW-1185">Reference proteome</keyword>
<dbReference type="SUPFAM" id="SSF50331">
    <property type="entry name" value="MOP-like"/>
    <property type="match status" value="2"/>
</dbReference>
<dbReference type="InterPro" id="IPR004606">
    <property type="entry name" value="Mop_domain"/>
</dbReference>
<dbReference type="InterPro" id="IPR005116">
    <property type="entry name" value="Transp-assoc_OB_typ1"/>
</dbReference>
<feature type="domain" description="Mop" evidence="3">
    <location>
        <begin position="73"/>
        <end position="139"/>
    </location>
</feature>
<keyword evidence="4" id="KW-0808">Transferase</keyword>